<evidence type="ECO:0000256" key="1">
    <source>
        <dbReference type="ARBA" id="ARBA00023002"/>
    </source>
</evidence>
<dbReference type="EMBL" id="QGGV01000005">
    <property type="protein sequence ID" value="PWK56145.1"/>
    <property type="molecule type" value="Genomic_DNA"/>
</dbReference>
<dbReference type="InterPro" id="IPR023210">
    <property type="entry name" value="NADP_OxRdtase_dom"/>
</dbReference>
<reference evidence="3 4" key="1">
    <citation type="submission" date="2018-05" db="EMBL/GenBank/DDBJ databases">
        <title>Genomic Encyclopedia of Type Strains, Phase IV (KMG-IV): sequencing the most valuable type-strain genomes for metagenomic binning, comparative biology and taxonomic classification.</title>
        <authorList>
            <person name="Goeker M."/>
        </authorList>
    </citation>
    <scope>NUCLEOTIDE SEQUENCE [LARGE SCALE GENOMIC DNA]</scope>
    <source>
        <strain evidence="3 4">DSM 103371</strain>
    </source>
</reference>
<proteinExistence type="predicted"/>
<dbReference type="AlphaFoldDB" id="A0A316G7I0"/>
<dbReference type="KEGG" id="salo:EF888_17555"/>
<dbReference type="InterPro" id="IPR036812">
    <property type="entry name" value="NAD(P)_OxRdtase_dom_sf"/>
</dbReference>
<keyword evidence="1" id="KW-0560">Oxidoreductase</keyword>
<evidence type="ECO:0000313" key="4">
    <source>
        <dbReference type="Proteomes" id="UP000245390"/>
    </source>
</evidence>
<dbReference type="RefSeq" id="WP_109759566.1">
    <property type="nucleotide sequence ID" value="NZ_CP034588.1"/>
</dbReference>
<protein>
    <submittedName>
        <fullName evidence="3">Aryl-alcohol dehydrogenase-like predicted oxidoreductase</fullName>
    </submittedName>
</protein>
<dbReference type="OrthoDB" id="9803483at2"/>
<dbReference type="PANTHER" id="PTHR43625">
    <property type="entry name" value="AFLATOXIN B1 ALDEHYDE REDUCTASE"/>
    <property type="match status" value="1"/>
</dbReference>
<accession>A0A316G7I0</accession>
<dbReference type="SUPFAM" id="SSF51430">
    <property type="entry name" value="NAD(P)-linked oxidoreductase"/>
    <property type="match status" value="1"/>
</dbReference>
<dbReference type="InterPro" id="IPR050791">
    <property type="entry name" value="Aldo-Keto_reductase"/>
</dbReference>
<sequence>MKTTTLGANGPRVSQLGVGAMSFAGVYGDATEAESHAVLDAAREAGVTHIDTSNVYGMGRSEEIIGAWFAARTGARGETTIATKAGITQKDGKRAFDNSRAHLESELDASLKRLGVDHVDLFYVHRLEAERPVEDTAEGLAAILKTGKTRAVGLSEVAPSTLRRAAAVMPIAAVQSEYSLSTRAPELGLVQACRDLGTSLVAFSPVGRSFLTDAPFPHDKAQGLVFTKANPRFLQPNYAANIAATDRFRALARDRGEPAAALAIAWLIAQGDQVLPIPGTKSRTHFAELVRGTEIDLTREDIAAIEKVLPVGWAHGDRYSADQWVGPERYS</sequence>
<dbReference type="Gene3D" id="3.20.20.100">
    <property type="entry name" value="NADP-dependent oxidoreductase domain"/>
    <property type="match status" value="1"/>
</dbReference>
<gene>
    <name evidence="3" type="ORF">C8D95_105212</name>
</gene>
<comment type="caution">
    <text evidence="3">The sequence shown here is derived from an EMBL/GenBank/DDBJ whole genome shotgun (WGS) entry which is preliminary data.</text>
</comment>
<dbReference type="GO" id="GO:0016491">
    <property type="term" value="F:oxidoreductase activity"/>
    <property type="evidence" value="ECO:0007669"/>
    <property type="project" value="UniProtKB-KW"/>
</dbReference>
<dbReference type="PANTHER" id="PTHR43625:SF40">
    <property type="entry name" value="ALDO-KETO REDUCTASE YAKC [NADP(+)]"/>
    <property type="match status" value="1"/>
</dbReference>
<dbReference type="Pfam" id="PF00248">
    <property type="entry name" value="Aldo_ket_red"/>
    <property type="match status" value="1"/>
</dbReference>
<dbReference type="GO" id="GO:0005737">
    <property type="term" value="C:cytoplasm"/>
    <property type="evidence" value="ECO:0007669"/>
    <property type="project" value="TreeGrafter"/>
</dbReference>
<dbReference type="Proteomes" id="UP000245390">
    <property type="component" value="Unassembled WGS sequence"/>
</dbReference>
<organism evidence="3 4">
    <name type="scientific">Silicimonas algicola</name>
    <dbReference type="NCBI Taxonomy" id="1826607"/>
    <lineage>
        <taxon>Bacteria</taxon>
        <taxon>Pseudomonadati</taxon>
        <taxon>Pseudomonadota</taxon>
        <taxon>Alphaproteobacteria</taxon>
        <taxon>Rhodobacterales</taxon>
        <taxon>Paracoccaceae</taxon>
    </lineage>
</organism>
<name>A0A316G7I0_9RHOB</name>
<keyword evidence="4" id="KW-1185">Reference proteome</keyword>
<evidence type="ECO:0000259" key="2">
    <source>
        <dbReference type="Pfam" id="PF00248"/>
    </source>
</evidence>
<feature type="domain" description="NADP-dependent oxidoreductase" evidence="2">
    <location>
        <begin position="16"/>
        <end position="308"/>
    </location>
</feature>
<evidence type="ECO:0000313" key="3">
    <source>
        <dbReference type="EMBL" id="PWK56145.1"/>
    </source>
</evidence>